<dbReference type="AlphaFoldDB" id="A0A699I209"/>
<proteinExistence type="predicted"/>
<comment type="caution">
    <text evidence="1">The sequence shown here is derived from an EMBL/GenBank/DDBJ whole genome shotgun (WGS) entry which is preliminary data.</text>
</comment>
<dbReference type="CDD" id="cd09272">
    <property type="entry name" value="RNase_HI_RT_Ty1"/>
    <property type="match status" value="1"/>
</dbReference>
<accession>A0A699I209</accession>
<evidence type="ECO:0000313" key="1">
    <source>
        <dbReference type="EMBL" id="GEY82453.1"/>
    </source>
</evidence>
<organism evidence="1">
    <name type="scientific">Tanacetum cinerariifolium</name>
    <name type="common">Dalmatian daisy</name>
    <name type="synonym">Chrysanthemum cinerariifolium</name>
    <dbReference type="NCBI Taxonomy" id="118510"/>
    <lineage>
        <taxon>Eukaryota</taxon>
        <taxon>Viridiplantae</taxon>
        <taxon>Streptophyta</taxon>
        <taxon>Embryophyta</taxon>
        <taxon>Tracheophyta</taxon>
        <taxon>Spermatophyta</taxon>
        <taxon>Magnoliopsida</taxon>
        <taxon>eudicotyledons</taxon>
        <taxon>Gunneridae</taxon>
        <taxon>Pentapetalae</taxon>
        <taxon>asterids</taxon>
        <taxon>campanulids</taxon>
        <taxon>Asterales</taxon>
        <taxon>Asteraceae</taxon>
        <taxon>Asteroideae</taxon>
        <taxon>Anthemideae</taxon>
        <taxon>Anthemidinae</taxon>
        <taxon>Tanacetum</taxon>
    </lineage>
</organism>
<sequence length="228" mass="25925">MAIFQIDVKMAFLNGELKEEVYVSQPKGFVDHDNPLHVGIFINQSKYASEIVKKYGLLSTDSVDTPMVEKNKLDEDLQGTPVDATLYHGMIGSLMYLTSRTINMGLWYSKDIDMSLKAYADADHAGCQDTRRITSGSTQFLGDKLDSWSSKKQKCTAISSTESEYIALSRCCAQILWMRSQLTDYGFQFNKIPLYCDNKTAIALCYNNVQHSRAKYTDVRYHFIKEKV</sequence>
<dbReference type="EMBL" id="BKCJ010213210">
    <property type="protein sequence ID" value="GEY82453.1"/>
    <property type="molecule type" value="Genomic_DNA"/>
</dbReference>
<name>A0A699I209_TANCI</name>
<protein>
    <recommendedName>
        <fullName evidence="2">Reverse transcriptase Ty1/copia-type domain-containing protein</fullName>
    </recommendedName>
</protein>
<reference evidence="1" key="1">
    <citation type="journal article" date="2019" name="Sci. Rep.">
        <title>Draft genome of Tanacetum cinerariifolium, the natural source of mosquito coil.</title>
        <authorList>
            <person name="Yamashiro T."/>
            <person name="Shiraishi A."/>
            <person name="Satake H."/>
            <person name="Nakayama K."/>
        </authorList>
    </citation>
    <scope>NUCLEOTIDE SEQUENCE</scope>
</reference>
<gene>
    <name evidence="1" type="ORF">Tci_454427</name>
</gene>
<evidence type="ECO:0008006" key="2">
    <source>
        <dbReference type="Google" id="ProtNLM"/>
    </source>
</evidence>
<dbReference type="PANTHER" id="PTHR11439:SF495">
    <property type="entry name" value="REVERSE TRANSCRIPTASE, RNA-DEPENDENT DNA POLYMERASE-RELATED"/>
    <property type="match status" value="1"/>
</dbReference>
<dbReference type="PANTHER" id="PTHR11439">
    <property type="entry name" value="GAG-POL-RELATED RETROTRANSPOSON"/>
    <property type="match status" value="1"/>
</dbReference>